<gene>
    <name evidence="3" type="ORF">GQ43DRAFT_458745</name>
</gene>
<feature type="region of interest" description="Disordered" evidence="2">
    <location>
        <begin position="524"/>
        <end position="544"/>
    </location>
</feature>
<evidence type="ECO:0000313" key="4">
    <source>
        <dbReference type="Proteomes" id="UP000799536"/>
    </source>
</evidence>
<feature type="compositionally biased region" description="Basic and acidic residues" evidence="2">
    <location>
        <begin position="524"/>
        <end position="538"/>
    </location>
</feature>
<dbReference type="OrthoDB" id="74360at2759"/>
<accession>A0A9P4JID1</accession>
<name>A0A9P4JID1_9PLEO</name>
<comment type="similarity">
    <text evidence="1">Belongs to the FAD-binding monooxygenase family.</text>
</comment>
<evidence type="ECO:0000313" key="3">
    <source>
        <dbReference type="EMBL" id="KAF2197053.1"/>
    </source>
</evidence>
<proteinExistence type="inferred from homology"/>
<dbReference type="SUPFAM" id="SSF51905">
    <property type="entry name" value="FAD/NAD(P)-binding domain"/>
    <property type="match status" value="2"/>
</dbReference>
<protein>
    <submittedName>
        <fullName evidence="3">FAD/NAD(P)-binding domain-containing protein</fullName>
    </submittedName>
</protein>
<dbReference type="AlphaFoldDB" id="A0A9P4JID1"/>
<organism evidence="3 4">
    <name type="scientific">Delitschia confertaspora ATCC 74209</name>
    <dbReference type="NCBI Taxonomy" id="1513339"/>
    <lineage>
        <taxon>Eukaryota</taxon>
        <taxon>Fungi</taxon>
        <taxon>Dikarya</taxon>
        <taxon>Ascomycota</taxon>
        <taxon>Pezizomycotina</taxon>
        <taxon>Dothideomycetes</taxon>
        <taxon>Pleosporomycetidae</taxon>
        <taxon>Pleosporales</taxon>
        <taxon>Delitschiaceae</taxon>
        <taxon>Delitschia</taxon>
    </lineage>
</organism>
<dbReference type="InterPro" id="IPR036188">
    <property type="entry name" value="FAD/NAD-bd_sf"/>
</dbReference>
<keyword evidence="4" id="KW-1185">Reference proteome</keyword>
<dbReference type="InterPro" id="IPR051209">
    <property type="entry name" value="FAD-bind_Monooxygenase_sf"/>
</dbReference>
<dbReference type="Gene3D" id="3.50.50.60">
    <property type="entry name" value="FAD/NAD(P)-binding domain"/>
    <property type="match status" value="2"/>
</dbReference>
<dbReference type="PANTHER" id="PTHR42877:SF7">
    <property type="entry name" value="FLAVIN-BINDING MONOOXYGENASE-RELATED"/>
    <property type="match status" value="1"/>
</dbReference>
<comment type="caution">
    <text evidence="3">The sequence shown here is derived from an EMBL/GenBank/DDBJ whole genome shotgun (WGS) entry which is preliminary data.</text>
</comment>
<dbReference type="EMBL" id="ML994285">
    <property type="protein sequence ID" value="KAF2197053.1"/>
    <property type="molecule type" value="Genomic_DNA"/>
</dbReference>
<dbReference type="Proteomes" id="UP000799536">
    <property type="component" value="Unassembled WGS sequence"/>
</dbReference>
<reference evidence="3" key="1">
    <citation type="journal article" date="2020" name="Stud. Mycol.">
        <title>101 Dothideomycetes genomes: a test case for predicting lifestyles and emergence of pathogens.</title>
        <authorList>
            <person name="Haridas S."/>
            <person name="Albert R."/>
            <person name="Binder M."/>
            <person name="Bloem J."/>
            <person name="Labutti K."/>
            <person name="Salamov A."/>
            <person name="Andreopoulos B."/>
            <person name="Baker S."/>
            <person name="Barry K."/>
            <person name="Bills G."/>
            <person name="Bluhm B."/>
            <person name="Cannon C."/>
            <person name="Castanera R."/>
            <person name="Culley D."/>
            <person name="Daum C."/>
            <person name="Ezra D."/>
            <person name="Gonzalez J."/>
            <person name="Henrissat B."/>
            <person name="Kuo A."/>
            <person name="Liang C."/>
            <person name="Lipzen A."/>
            <person name="Lutzoni F."/>
            <person name="Magnuson J."/>
            <person name="Mondo S."/>
            <person name="Nolan M."/>
            <person name="Ohm R."/>
            <person name="Pangilinan J."/>
            <person name="Park H.-J."/>
            <person name="Ramirez L."/>
            <person name="Alfaro M."/>
            <person name="Sun H."/>
            <person name="Tritt A."/>
            <person name="Yoshinaga Y."/>
            <person name="Zwiers L.-H."/>
            <person name="Turgeon B."/>
            <person name="Goodwin S."/>
            <person name="Spatafora J."/>
            <person name="Crous P."/>
            <person name="Grigoriev I."/>
        </authorList>
    </citation>
    <scope>NUCLEOTIDE SEQUENCE</scope>
    <source>
        <strain evidence="3">ATCC 74209</strain>
    </source>
</reference>
<dbReference type="PANTHER" id="PTHR42877">
    <property type="entry name" value="L-ORNITHINE N(5)-MONOOXYGENASE-RELATED"/>
    <property type="match status" value="1"/>
</dbReference>
<evidence type="ECO:0000256" key="2">
    <source>
        <dbReference type="SAM" id="MobiDB-lite"/>
    </source>
</evidence>
<sequence>MQSLFVTILPIPFSLSIVHKKFPSQTVQISERCLDQPRPLKLIYIGTGVSGIIGAIEFMKKVPNLELVIYEKTQKSAELDVPSHAYQLSFESYPRWSQFFAVAPEILEYWKTINNCMGARWSETSSRWLVQIRDLKTLTNFEDEADVLMIGEGVLNAWAWPEISGIRSFQGELLHSADWKDDFNSKDKSVAVIGSGSSGIQIVPDLLPSVKSMDHYVRGRTWIPTHHGGEDFERRMNGAGENFSYMGQEKDGWENDREAYLQYRRTLEQSMQSRFGITHRESPLQKDAKERFAVDMQKRLNKRPDVMEHILPDFPPLCKRLTPGPGYIEALMDPKVNVIPIAISHIDEKGVYTSDGVHHPVDAIVCATGFTTTPGARGFPIYGRGSFSNFFQSLGPNAFQGAGNLLIMIEYPDGGLHWENPLKLTFGNMGVIEPKIRAVQNFTNFCDEYFKRTVYSEECNSWYKATKGTVTALWPGSSLHAIKTLENVRREDFELQVYDAEKDLTDDVEGLTWYLNDIKIPKKGDEEEKVEENIKEPSECDSGV</sequence>
<evidence type="ECO:0000256" key="1">
    <source>
        <dbReference type="ARBA" id="ARBA00010139"/>
    </source>
</evidence>